<dbReference type="Pfam" id="PF11920">
    <property type="entry name" value="DUF3438"/>
    <property type="match status" value="1"/>
</dbReference>
<geneLocation type="plasmid" evidence="2 3">
    <name>p_1</name>
</geneLocation>
<evidence type="ECO:0000256" key="1">
    <source>
        <dbReference type="SAM" id="SignalP"/>
    </source>
</evidence>
<name>A0AAQ3B4J8_9VIBR</name>
<dbReference type="Proteomes" id="UP001219537">
    <property type="component" value="Plasmid p_1"/>
</dbReference>
<dbReference type="RefSeq" id="WP_274292201.1">
    <property type="nucleotide sequence ID" value="NZ_CP117990.1"/>
</dbReference>
<keyword evidence="1" id="KW-0732">Signal</keyword>
<organism evidence="2 3">
    <name type="scientific">Vibrio campbellii</name>
    <dbReference type="NCBI Taxonomy" id="680"/>
    <lineage>
        <taxon>Bacteria</taxon>
        <taxon>Pseudomonadati</taxon>
        <taxon>Pseudomonadota</taxon>
        <taxon>Gammaproteobacteria</taxon>
        <taxon>Vibrionales</taxon>
        <taxon>Vibrionaceae</taxon>
        <taxon>Vibrio</taxon>
    </lineage>
</organism>
<reference evidence="2" key="1">
    <citation type="submission" date="2023-02" db="EMBL/GenBank/DDBJ databases">
        <title>Isolation, identification, and genome analysis of Vibrio campbellii in the Penaeus vannamei larvae stage.</title>
        <authorList>
            <person name="Huang T."/>
            <person name="Zhang B."/>
        </authorList>
    </citation>
    <scope>NUCLEOTIDE SEQUENCE</scope>
    <source>
        <strain evidence="2">20220413_1</strain>
        <plasmid evidence="2">p_1</plasmid>
    </source>
</reference>
<dbReference type="InterPro" id="IPR021844">
    <property type="entry name" value="Integr_conj_element_PFL4704"/>
</dbReference>
<feature type="chain" id="PRO_5042826114" evidence="1">
    <location>
        <begin position="23"/>
        <end position="278"/>
    </location>
</feature>
<proteinExistence type="predicted"/>
<sequence length="278" mass="29584">MPTLLNIGVGMLLTLASLSAFASTPRAMEWSGVPLSITLTPEQETILHLGADVRVATPAHLAPSLRVTSLAGRVYLTASEPFDAARLQVMRLSDGMRLLLDVSAKAGATTPPQIDIVLPGTATEQNLSAGEENISERDAHLAHLRMAPEALLVRYAMQSLYSPSHALEPLPGVVRSPMGLPEDIQANAFSKWRVRAKPIAAWQLGEQVVTAVSLINQAERREALDPRLVTLGGQCLLSRCAVSFSHPELGAADSATKQATAFIVTKGPLADNLLPSAH</sequence>
<protein>
    <submittedName>
        <fullName evidence="2">TIGR03749 family integrating conjugative element protein</fullName>
    </submittedName>
</protein>
<evidence type="ECO:0000313" key="2">
    <source>
        <dbReference type="EMBL" id="WDG11975.1"/>
    </source>
</evidence>
<dbReference type="NCBIfam" id="TIGR03749">
    <property type="entry name" value="conj_TIGR03749"/>
    <property type="match status" value="1"/>
</dbReference>
<feature type="signal peptide" evidence="1">
    <location>
        <begin position="1"/>
        <end position="22"/>
    </location>
</feature>
<gene>
    <name evidence="2" type="ORF">PUN50_27160</name>
</gene>
<accession>A0AAQ3B4J8</accession>
<dbReference type="EMBL" id="CP117990">
    <property type="protein sequence ID" value="WDG11975.1"/>
    <property type="molecule type" value="Genomic_DNA"/>
</dbReference>
<evidence type="ECO:0000313" key="3">
    <source>
        <dbReference type="Proteomes" id="UP001219537"/>
    </source>
</evidence>
<keyword evidence="2" id="KW-0614">Plasmid</keyword>
<dbReference type="AlphaFoldDB" id="A0AAQ3B4J8"/>